<evidence type="ECO:0000256" key="3">
    <source>
        <dbReference type="ARBA" id="ARBA00033164"/>
    </source>
</evidence>
<evidence type="ECO:0000256" key="1">
    <source>
        <dbReference type="ARBA" id="ARBA00000073"/>
    </source>
</evidence>
<dbReference type="InterPro" id="IPR020103">
    <property type="entry name" value="PsdUridine_synth_cat_dom_sf"/>
</dbReference>
<dbReference type="InterPro" id="IPR006224">
    <property type="entry name" value="PsdUridine_synth_RluA-like_CS"/>
</dbReference>
<dbReference type="InterPro" id="IPR006145">
    <property type="entry name" value="PsdUridine_synth_RsuA/RluA"/>
</dbReference>
<dbReference type="Gene3D" id="3.30.2350.10">
    <property type="entry name" value="Pseudouridine synthase"/>
    <property type="match status" value="1"/>
</dbReference>
<dbReference type="GO" id="GO:0009982">
    <property type="term" value="F:pseudouridine synthase activity"/>
    <property type="evidence" value="ECO:0007669"/>
    <property type="project" value="InterPro"/>
</dbReference>
<dbReference type="AlphaFoldDB" id="A0A6H9XK23"/>
<dbReference type="GO" id="GO:0003723">
    <property type="term" value="F:RNA binding"/>
    <property type="evidence" value="ECO:0007669"/>
    <property type="project" value="InterPro"/>
</dbReference>
<dbReference type="InterPro" id="IPR050188">
    <property type="entry name" value="RluA_PseudoU_synthase"/>
</dbReference>
<dbReference type="Proteomes" id="UP000249886">
    <property type="component" value="Unassembled WGS sequence"/>
</dbReference>
<dbReference type="GO" id="GO:0140098">
    <property type="term" value="F:catalytic activity, acting on RNA"/>
    <property type="evidence" value="ECO:0007669"/>
    <property type="project" value="UniProtKB-ARBA"/>
</dbReference>
<dbReference type="GeneID" id="84573379"/>
<keyword evidence="6" id="KW-0413">Isomerase</keyword>
<accession>A0A6H9XK23</accession>
<organism evidence="6 7">
    <name type="scientific">Corynebacterium matruchotii</name>
    <dbReference type="NCBI Taxonomy" id="43768"/>
    <lineage>
        <taxon>Bacteria</taxon>
        <taxon>Bacillati</taxon>
        <taxon>Actinomycetota</taxon>
        <taxon>Actinomycetes</taxon>
        <taxon>Mycobacteriales</taxon>
        <taxon>Corynebacteriaceae</taxon>
        <taxon>Corynebacterium</taxon>
    </lineage>
</organism>
<evidence type="ECO:0000256" key="2">
    <source>
        <dbReference type="ARBA" id="ARBA00031870"/>
    </source>
</evidence>
<dbReference type="GO" id="GO:0000455">
    <property type="term" value="P:enzyme-directed rRNA pseudouridine synthesis"/>
    <property type="evidence" value="ECO:0007669"/>
    <property type="project" value="TreeGrafter"/>
</dbReference>
<name>A0A6H9XK23_9CORY</name>
<evidence type="ECO:0000313" key="6">
    <source>
        <dbReference type="EMBL" id="SPW23795.1"/>
    </source>
</evidence>
<dbReference type="SUPFAM" id="SSF55120">
    <property type="entry name" value="Pseudouridine synthase"/>
    <property type="match status" value="1"/>
</dbReference>
<proteinExistence type="predicted"/>
<dbReference type="Pfam" id="PF00849">
    <property type="entry name" value="PseudoU_synth_2"/>
    <property type="match status" value="1"/>
</dbReference>
<gene>
    <name evidence="6" type="primary">rluC_1</name>
    <name evidence="6" type="ORF">NCTC10254_00153</name>
</gene>
<comment type="caution">
    <text evidence="6">The sequence shown here is derived from an EMBL/GenBank/DDBJ whole genome shotgun (WGS) entry which is preliminary data.</text>
</comment>
<reference evidence="6 7" key="1">
    <citation type="submission" date="2018-06" db="EMBL/GenBank/DDBJ databases">
        <authorList>
            <consortium name="Pathogen Informatics"/>
            <person name="Doyle S."/>
        </authorList>
    </citation>
    <scope>NUCLEOTIDE SEQUENCE [LARGE SCALE GENOMIC DNA]</scope>
    <source>
        <strain evidence="6 7">NCTC10254</strain>
    </source>
</reference>
<evidence type="ECO:0000313" key="7">
    <source>
        <dbReference type="Proteomes" id="UP000249886"/>
    </source>
</evidence>
<dbReference type="PROSITE" id="PS01129">
    <property type="entry name" value="PSI_RLU"/>
    <property type="match status" value="1"/>
</dbReference>
<feature type="region of interest" description="Disordered" evidence="4">
    <location>
        <begin position="1"/>
        <end position="35"/>
    </location>
</feature>
<dbReference type="EMBL" id="UARK01000001">
    <property type="protein sequence ID" value="SPW23795.1"/>
    <property type="molecule type" value="Genomic_DNA"/>
</dbReference>
<evidence type="ECO:0000259" key="5">
    <source>
        <dbReference type="Pfam" id="PF00849"/>
    </source>
</evidence>
<sequence length="339" mass="38523">MNVSDPHPSRPHSRRPQPPLPIRDGLNPSRAQVPPAAAGMTAFDFVWELKRTQRRRHPADTEAALRASFRRGEVRAGMWPKDRELAAETPLRANQEVWFYRIPAPEVPVPYRCETIFEDERLLVVDKPPFLATMPRGKHITQSATVQLRKLTGNGELSPAHRLDRLTSGVLVFTKTREVRGAYQQLFARREAEKTYEAIARYDPVNPKAQPGMVWRDRMTKNPGELQGYFVPGEPNAITTVIAVEPVPTERMRALRATHGSELPQQARYVLQPATGRTHQLRLHMWKAGVPILGDPAYPTVLPEAEEDFAVPMHLRAKMLRFTDPLSGVEREFRSLSIY</sequence>
<protein>
    <recommendedName>
        <fullName evidence="2">RNA pseudouridylate synthase</fullName>
    </recommendedName>
    <alternativeName>
        <fullName evidence="3">RNA-uridine isomerase</fullName>
    </alternativeName>
</protein>
<comment type="catalytic activity">
    <reaction evidence="1">
        <text>a uridine in RNA = a pseudouridine in RNA</text>
        <dbReference type="Rhea" id="RHEA:48348"/>
        <dbReference type="Rhea" id="RHEA-COMP:12068"/>
        <dbReference type="Rhea" id="RHEA-COMP:12069"/>
        <dbReference type="ChEBI" id="CHEBI:65314"/>
        <dbReference type="ChEBI" id="CHEBI:65315"/>
    </reaction>
</comment>
<dbReference type="PANTHER" id="PTHR21600:SF84">
    <property type="entry name" value="PSEUDOURIDINE SYNTHASE RSUA_RLUA-LIKE DOMAIN-CONTAINING PROTEIN"/>
    <property type="match status" value="1"/>
</dbReference>
<dbReference type="RefSeq" id="WP_005524863.1">
    <property type="nucleotide sequence ID" value="NZ_CAUVSC010000012.1"/>
</dbReference>
<feature type="domain" description="Pseudouridine synthase RsuA/RluA-like" evidence="5">
    <location>
        <begin position="122"/>
        <end position="285"/>
    </location>
</feature>
<evidence type="ECO:0000256" key="4">
    <source>
        <dbReference type="SAM" id="MobiDB-lite"/>
    </source>
</evidence>
<dbReference type="PANTHER" id="PTHR21600">
    <property type="entry name" value="MITOCHONDRIAL RNA PSEUDOURIDINE SYNTHASE"/>
    <property type="match status" value="1"/>
</dbReference>